<accession>A0ABU4LXL3</accession>
<evidence type="ECO:0000313" key="2">
    <source>
        <dbReference type="Proteomes" id="UP001272987"/>
    </source>
</evidence>
<proteinExistence type="predicted"/>
<evidence type="ECO:0000313" key="1">
    <source>
        <dbReference type="EMBL" id="MDX3020157.1"/>
    </source>
</evidence>
<comment type="caution">
    <text evidence="1">The sequence shown here is derived from an EMBL/GenBank/DDBJ whole genome shotgun (WGS) entry which is preliminary data.</text>
</comment>
<dbReference type="RefSeq" id="WP_319166887.1">
    <property type="nucleotide sequence ID" value="NZ_JARAWP010000011.1"/>
</dbReference>
<reference evidence="1 2" key="1">
    <citation type="journal article" date="2023" name="Microb. Genom.">
        <title>Mesoterricola silvestris gen. nov., sp. nov., Mesoterricola sediminis sp. nov., Geothrix oryzae sp. nov., Geothrix edaphica sp. nov., Geothrix rubra sp. nov., and Geothrix limicola sp. nov., six novel members of Acidobacteriota isolated from soils.</title>
        <authorList>
            <person name="Weisberg A.J."/>
            <person name="Pearce E."/>
            <person name="Kramer C.G."/>
            <person name="Chang J.H."/>
            <person name="Clarke C.R."/>
        </authorList>
    </citation>
    <scope>NUCLEOTIDE SEQUENCE [LARGE SCALE GENOMIC DNA]</scope>
    <source>
        <strain evidence="1 2">NB05-1H</strain>
    </source>
</reference>
<evidence type="ECO:0008006" key="3">
    <source>
        <dbReference type="Google" id="ProtNLM"/>
    </source>
</evidence>
<name>A0ABU4LXL3_9ACTN</name>
<keyword evidence="2" id="KW-1185">Reference proteome</keyword>
<dbReference type="Proteomes" id="UP001272987">
    <property type="component" value="Unassembled WGS sequence"/>
</dbReference>
<gene>
    <name evidence="1" type="ORF">PV666_20030</name>
</gene>
<sequence>MPRNTPVTSSTRRRVDWKVLDRALAPYSTDSLLVLLQAALTSPDFQRLEDHLLLMLTRVLRTPSRTGAPAVADDLPGLVDATVRAAPGRGILTGRDPSDLRAGVGSTVAGERLLLHPGQLAHPLLVLRSLEHTALAVDQPLCETVGFGIGDVLELAVRITGRALGALTPAWPEPYVDPDDPDEDRVACRLTSAEVDAATSIATADPVGLVPSCRHPERAGRALTWLTSRIEDLPLRYRPDTPLLGPVLAVTAHGRRLPVPAGAATDAIVPAATRLLALLPSVELPAAEERLQEVTVVRLAQLLGLDHIPTVTGPVCRMTSPTHRYDIAVVSALADGALSGRVEEGRAALADTSPGRGRLVVYGGPRVLTRELIRDTVFLHVEELTEILHQTGGDPTLAALFVLELTEHPGVHGVAYHDALDAWSLWHRNATLLLPGPDSDDIAFAPTTPYDEVWEHAAMHADTDHVLNAAGLPGVRDFTRVTPILPEPGARGTRASLEFHSSEGTLLVRTSTVPPMVIVAVPSPQRGGPLDARGMDDLADALHTTLTTIEPVAAHATLPDGAPLIVDVTVSDEPHQLPTGAPAPVVDVVADERLLVRAGADPETARIGLVVDPPLLAAFAGDGQQGHRILGRVVHELISQVRTSRAAGPGTDIDTFTEAWNSAHPLLLLAGITTFWPPTRPAFTLPRTPHLHARALRAAAAAVRHAGVPAGTWHGADACRPGGPAEQLLHALEAELADQISAHQPTLFGELAQHLNAAWSHRIRSHTTIAVNLASPWADNWAEESRRQQQDAMTATTALHLLLQQALVTPPTGDRPVDVLAVAELVALAEIVFNTGSTAVSAARRLHDMVLTIDPSGLFTLGADPDTPAPAQSEANANHLGFDAGAYQRARHQRMIEAAADAELESFDAAGVLARPYVRTPVGFTAAALPPGSELAKADQLLVKDWGCGLDAIVAVLATASDWPTGESGTITATSAELVAESAAWSGLPAEQLHAAVNRLCLHPGNADGPGEHAYTEVERRIRPLTHPLVAHGEQLLLLPWLAHVSLETWAANLDDGRLPHPELPAPVDKALFRHRQQLDQRLENDVRDAALRAGLPHRFRLLEKSAAALGIPGLVGEIDLLVADPDTHRLWVIEAKNPTRAVAVHALQQHMKKFTTRYRDKLLSKAATVTQHALQAAAACGVDSEHPWRVKPLMVTRTVEPAAFLVDPRIPYTTVDRLTAILSQPDDPEPGWVPAGPPETP</sequence>
<dbReference type="EMBL" id="JARAWP010000011">
    <property type="protein sequence ID" value="MDX3020157.1"/>
    <property type="molecule type" value="Genomic_DNA"/>
</dbReference>
<organism evidence="1 2">
    <name type="scientific">Streptomyces acidiscabies</name>
    <dbReference type="NCBI Taxonomy" id="42234"/>
    <lineage>
        <taxon>Bacteria</taxon>
        <taxon>Bacillati</taxon>
        <taxon>Actinomycetota</taxon>
        <taxon>Actinomycetes</taxon>
        <taxon>Kitasatosporales</taxon>
        <taxon>Streptomycetaceae</taxon>
        <taxon>Streptomyces</taxon>
    </lineage>
</organism>
<protein>
    <recommendedName>
        <fullName evidence="3">PD-(D/E)XK nuclease superfamily protein</fullName>
    </recommendedName>
</protein>